<dbReference type="WBParaSite" id="Minc3s00220g07879">
    <property type="protein sequence ID" value="Minc3s00220g07879"/>
    <property type="gene ID" value="Minc3s00220g07879"/>
</dbReference>
<accession>A0A914L298</accession>
<proteinExistence type="predicted"/>
<evidence type="ECO:0000313" key="2">
    <source>
        <dbReference type="WBParaSite" id="Minc3s00220g07879"/>
    </source>
</evidence>
<organism evidence="1 2">
    <name type="scientific">Meloidogyne incognita</name>
    <name type="common">Southern root-knot nematode worm</name>
    <name type="synonym">Oxyuris incognita</name>
    <dbReference type="NCBI Taxonomy" id="6306"/>
    <lineage>
        <taxon>Eukaryota</taxon>
        <taxon>Metazoa</taxon>
        <taxon>Ecdysozoa</taxon>
        <taxon>Nematoda</taxon>
        <taxon>Chromadorea</taxon>
        <taxon>Rhabditida</taxon>
        <taxon>Tylenchina</taxon>
        <taxon>Tylenchomorpha</taxon>
        <taxon>Tylenchoidea</taxon>
        <taxon>Meloidogynidae</taxon>
        <taxon>Meloidogyninae</taxon>
        <taxon>Meloidogyne</taxon>
        <taxon>Meloidogyne incognita group</taxon>
    </lineage>
</organism>
<name>A0A914L298_MELIC</name>
<keyword evidence="1" id="KW-1185">Reference proteome</keyword>
<reference evidence="2" key="1">
    <citation type="submission" date="2022-11" db="UniProtKB">
        <authorList>
            <consortium name="WormBaseParasite"/>
        </authorList>
    </citation>
    <scope>IDENTIFICATION</scope>
</reference>
<dbReference type="AlphaFoldDB" id="A0A914L298"/>
<sequence length="97" mass="10562">MLIYLLCHLSVENADGLKLCSLTTEGRTPGPLSEISETPCLDVLVRRQYQRNADKTPKVITPAKPNEIAAINLQNLALSSSSFLSLITKSESTTLMS</sequence>
<evidence type="ECO:0000313" key="1">
    <source>
        <dbReference type="Proteomes" id="UP000887563"/>
    </source>
</evidence>
<dbReference type="Proteomes" id="UP000887563">
    <property type="component" value="Unplaced"/>
</dbReference>
<protein>
    <submittedName>
        <fullName evidence="2">Uncharacterized protein</fullName>
    </submittedName>
</protein>